<evidence type="ECO:0000313" key="7">
    <source>
        <dbReference type="Proteomes" id="UP000425817"/>
    </source>
</evidence>
<name>A0A6I6HPY9_VARPD</name>
<organism evidence="6 7">
    <name type="scientific">Variovorax paradoxus</name>
    <dbReference type="NCBI Taxonomy" id="34073"/>
    <lineage>
        <taxon>Bacteria</taxon>
        <taxon>Pseudomonadati</taxon>
        <taxon>Pseudomonadota</taxon>
        <taxon>Betaproteobacteria</taxon>
        <taxon>Burkholderiales</taxon>
        <taxon>Comamonadaceae</taxon>
        <taxon>Variovorax</taxon>
    </lineage>
</organism>
<dbReference type="GO" id="GO:0044781">
    <property type="term" value="P:bacterial-type flagellum organization"/>
    <property type="evidence" value="ECO:0007669"/>
    <property type="project" value="UniProtKB-KW"/>
</dbReference>
<dbReference type="Pfam" id="PF05400">
    <property type="entry name" value="FliT"/>
    <property type="match status" value="1"/>
</dbReference>
<keyword evidence="4" id="KW-0143">Chaperone</keyword>
<dbReference type="Proteomes" id="UP000425817">
    <property type="component" value="Chromosome"/>
</dbReference>
<evidence type="ECO:0000256" key="4">
    <source>
        <dbReference type="ARBA" id="ARBA00023186"/>
    </source>
</evidence>
<accession>A0A6I6HPY9</accession>
<dbReference type="InterPro" id="IPR008622">
    <property type="entry name" value="FliT"/>
</dbReference>
<evidence type="ECO:0000313" key="6">
    <source>
        <dbReference type="EMBL" id="QGW85098.1"/>
    </source>
</evidence>
<evidence type="ECO:0000256" key="3">
    <source>
        <dbReference type="ARBA" id="ARBA00022795"/>
    </source>
</evidence>
<proteinExistence type="predicted"/>
<keyword evidence="6" id="KW-0969">Cilium</keyword>
<dbReference type="OrthoDB" id="8527993at2"/>
<reference evidence="6 7" key="1">
    <citation type="submission" date="2019-12" db="EMBL/GenBank/DDBJ databases">
        <title>Hybrid Genome Assemblies of two High G+C Isolates from Undergraduate Microbiology Courses.</title>
        <authorList>
            <person name="Ne Ville C.J."/>
            <person name="Enright D."/>
            <person name="Hernandez I."/>
            <person name="Dodsworth J."/>
            <person name="Orwin P.M."/>
        </authorList>
    </citation>
    <scope>NUCLEOTIDE SEQUENCE [LARGE SCALE GENOMIC DNA]</scope>
    <source>
        <strain evidence="6 7">CSUSB</strain>
    </source>
</reference>
<keyword evidence="6" id="KW-0282">Flagellum</keyword>
<keyword evidence="3" id="KW-1005">Bacterial flagellum biogenesis</keyword>
<protein>
    <recommendedName>
        <fullName evidence="5">Flagellar protein FliT</fullName>
    </recommendedName>
</protein>
<evidence type="ECO:0000256" key="1">
    <source>
        <dbReference type="ARBA" id="ARBA00004514"/>
    </source>
</evidence>
<comment type="subcellular location">
    <subcellularLocation>
        <location evidence="1">Cytoplasm</location>
        <location evidence="1">Cytosol</location>
    </subcellularLocation>
</comment>
<evidence type="ECO:0000256" key="5">
    <source>
        <dbReference type="ARBA" id="ARBA00093797"/>
    </source>
</evidence>
<evidence type="ECO:0000256" key="2">
    <source>
        <dbReference type="ARBA" id="ARBA00022490"/>
    </source>
</evidence>
<sequence>MSLMAALARAKEWERLAELEARCAALVDRLKAIGKVSLDPVQLEQVRNLIDCIHSDQEDVCDMVRPQLEDLVSKMAQLQMRSELGRAYGTPY</sequence>
<dbReference type="EMBL" id="CP046622">
    <property type="protein sequence ID" value="QGW85098.1"/>
    <property type="molecule type" value="Genomic_DNA"/>
</dbReference>
<dbReference type="Gene3D" id="1.20.58.380">
    <property type="entry name" value="Flagellar protein flit"/>
    <property type="match status" value="1"/>
</dbReference>
<keyword evidence="6" id="KW-0966">Cell projection</keyword>
<gene>
    <name evidence="6" type="ORF">GOQ09_21210</name>
</gene>
<keyword evidence="2" id="KW-0963">Cytoplasm</keyword>
<dbReference type="AlphaFoldDB" id="A0A6I6HPY9"/>